<name>A0ABX7YPS5_9GAMM</name>
<feature type="transmembrane region" description="Helical" evidence="12">
    <location>
        <begin position="297"/>
        <end position="322"/>
    </location>
</feature>
<dbReference type="RefSeq" id="WP_212593790.1">
    <property type="nucleotide sequence ID" value="NZ_CP073587.1"/>
</dbReference>
<organism evidence="13 14">
    <name type="scientific">Shewanella yunxiaonensis</name>
    <dbReference type="NCBI Taxonomy" id="2829809"/>
    <lineage>
        <taxon>Bacteria</taxon>
        <taxon>Pseudomonadati</taxon>
        <taxon>Pseudomonadota</taxon>
        <taxon>Gammaproteobacteria</taxon>
        <taxon>Alteromonadales</taxon>
        <taxon>Shewanellaceae</taxon>
        <taxon>Shewanella</taxon>
    </lineage>
</organism>
<reference evidence="13 14" key="1">
    <citation type="submission" date="2021-04" db="EMBL/GenBank/DDBJ databases">
        <title>Novel species identification of genus Shewanella.</title>
        <authorList>
            <person name="Liu G."/>
        </authorList>
    </citation>
    <scope>NUCLEOTIDE SEQUENCE [LARGE SCALE GENOMIC DNA]</scope>
    <source>
        <strain evidence="13 14">FJAT-54481</strain>
    </source>
</reference>
<keyword evidence="4" id="KW-1003">Cell membrane</keyword>
<keyword evidence="10" id="KW-0408">Iron</keyword>
<evidence type="ECO:0000256" key="3">
    <source>
        <dbReference type="ARBA" id="ARBA00022448"/>
    </source>
</evidence>
<feature type="transmembrane region" description="Helical" evidence="12">
    <location>
        <begin position="342"/>
        <end position="367"/>
    </location>
</feature>
<feature type="transmembrane region" description="Helical" evidence="12">
    <location>
        <begin position="269"/>
        <end position="290"/>
    </location>
</feature>
<proteinExistence type="inferred from homology"/>
<evidence type="ECO:0000256" key="6">
    <source>
        <dbReference type="ARBA" id="ARBA00022692"/>
    </source>
</evidence>
<dbReference type="EMBL" id="CP073587">
    <property type="protein sequence ID" value="QUN04737.1"/>
    <property type="molecule type" value="Genomic_DNA"/>
</dbReference>
<evidence type="ECO:0000256" key="10">
    <source>
        <dbReference type="ARBA" id="ARBA00023004"/>
    </source>
</evidence>
<keyword evidence="9 12" id="KW-1133">Transmembrane helix</keyword>
<comment type="similarity">
    <text evidence="2">Belongs to the cytochrome ubiquinol oxidase subunit 2 family.</text>
</comment>
<feature type="transmembrane region" description="Helical" evidence="12">
    <location>
        <begin position="77"/>
        <end position="100"/>
    </location>
</feature>
<dbReference type="Pfam" id="PF02322">
    <property type="entry name" value="Cyt_bd_oxida_II"/>
    <property type="match status" value="1"/>
</dbReference>
<gene>
    <name evidence="13" type="primary">cydB</name>
    <name evidence="13" type="ORF">KDN34_10785</name>
</gene>
<protein>
    <submittedName>
        <fullName evidence="13">Cytochrome d ubiquinol oxidase subunit II</fullName>
    </submittedName>
</protein>
<keyword evidence="7" id="KW-0479">Metal-binding</keyword>
<feature type="transmembrane region" description="Helical" evidence="12">
    <location>
        <begin position="121"/>
        <end position="144"/>
    </location>
</feature>
<dbReference type="PIRSF" id="PIRSF000267">
    <property type="entry name" value="Cyt_oxidse_sub2"/>
    <property type="match status" value="1"/>
</dbReference>
<feature type="transmembrane region" description="Helical" evidence="12">
    <location>
        <begin position="164"/>
        <end position="187"/>
    </location>
</feature>
<dbReference type="PANTHER" id="PTHR43141">
    <property type="entry name" value="CYTOCHROME BD2 SUBUNIT II"/>
    <property type="match status" value="1"/>
</dbReference>
<accession>A0ABX7YPS5</accession>
<evidence type="ECO:0000256" key="12">
    <source>
        <dbReference type="SAM" id="Phobius"/>
    </source>
</evidence>
<evidence type="ECO:0000256" key="1">
    <source>
        <dbReference type="ARBA" id="ARBA00004651"/>
    </source>
</evidence>
<dbReference type="InterPro" id="IPR003317">
    <property type="entry name" value="Cyt-d_oxidase_su2"/>
</dbReference>
<keyword evidence="8" id="KW-0249">Electron transport</keyword>
<evidence type="ECO:0000256" key="5">
    <source>
        <dbReference type="ARBA" id="ARBA00022617"/>
    </source>
</evidence>
<feature type="transmembrane region" description="Helical" evidence="12">
    <location>
        <begin position="207"/>
        <end position="231"/>
    </location>
</feature>
<keyword evidence="6 12" id="KW-0812">Transmembrane</keyword>
<sequence length="386" mass="42775">MFDYEILRFIWWALVGVLLIGFAVTDGFDMGVGALLPFVGKDDTERRVMINTVAPHWDGNQVWLITAGGALFASWPMVYAVSFSGFYVAMILVLAALWLRPVGFDYRSKIQDPKWRKTWDWCLFIGGFIPPLVIGVAFGNLLQGVPFHFDEYLRAYYGTSDSNWILNLLYLLNPYGLLAGLISAAMFMNQGACWLQMKTEGELRARVAGVAQILSLVVLVLFAVAGVWLAYGIDGYVLKSALDTHAASDPTTKQVAVEAGAWLTNYSKYPLTVIFPIIGLVSPLLVVVTSRMGRSGFAFLFSSLTIAGVILTCGVSMFPFVMPSSLDPNVSLTMWDATASHLTLTVMTWVAIIFVPTVLAYTLYTYYKMYGRIGRQHIETNSSSLY</sequence>
<keyword evidence="14" id="KW-1185">Reference proteome</keyword>
<dbReference type="Proteomes" id="UP000679575">
    <property type="component" value="Chromosome"/>
</dbReference>
<feature type="transmembrane region" description="Helical" evidence="12">
    <location>
        <begin position="9"/>
        <end position="28"/>
    </location>
</feature>
<evidence type="ECO:0000256" key="2">
    <source>
        <dbReference type="ARBA" id="ARBA00007543"/>
    </source>
</evidence>
<evidence type="ECO:0000256" key="7">
    <source>
        <dbReference type="ARBA" id="ARBA00022723"/>
    </source>
</evidence>
<comment type="subcellular location">
    <subcellularLocation>
        <location evidence="1">Cell membrane</location>
        <topology evidence="1">Multi-pass membrane protein</topology>
    </subcellularLocation>
</comment>
<evidence type="ECO:0000256" key="4">
    <source>
        <dbReference type="ARBA" id="ARBA00022475"/>
    </source>
</evidence>
<evidence type="ECO:0000256" key="9">
    <source>
        <dbReference type="ARBA" id="ARBA00022989"/>
    </source>
</evidence>
<evidence type="ECO:0000256" key="8">
    <source>
        <dbReference type="ARBA" id="ARBA00022982"/>
    </source>
</evidence>
<keyword evidence="5" id="KW-0349">Heme</keyword>
<keyword evidence="3" id="KW-0813">Transport</keyword>
<dbReference type="NCBIfam" id="TIGR00203">
    <property type="entry name" value="cydB"/>
    <property type="match status" value="1"/>
</dbReference>
<evidence type="ECO:0000313" key="13">
    <source>
        <dbReference type="EMBL" id="QUN04737.1"/>
    </source>
</evidence>
<dbReference type="PANTHER" id="PTHR43141:SF5">
    <property type="entry name" value="CYTOCHROME BD-I UBIQUINOL OXIDASE SUBUNIT 2"/>
    <property type="match status" value="1"/>
</dbReference>
<evidence type="ECO:0000313" key="14">
    <source>
        <dbReference type="Proteomes" id="UP000679575"/>
    </source>
</evidence>
<evidence type="ECO:0000256" key="11">
    <source>
        <dbReference type="ARBA" id="ARBA00023136"/>
    </source>
</evidence>
<keyword evidence="11 12" id="KW-0472">Membrane</keyword>